<dbReference type="OrthoDB" id="708674at2"/>
<keyword evidence="3" id="KW-1185">Reference proteome</keyword>
<reference evidence="2 3" key="1">
    <citation type="submission" date="2019-02" db="EMBL/GenBank/DDBJ databases">
        <title>Pedobacter sp. RP-1-13 sp. nov., isolated from Arctic soil.</title>
        <authorList>
            <person name="Dahal R.H."/>
        </authorList>
    </citation>
    <scope>NUCLEOTIDE SEQUENCE [LARGE SCALE GENOMIC DNA]</scope>
    <source>
        <strain evidence="2 3">RP-1-13</strain>
    </source>
</reference>
<evidence type="ECO:0000259" key="1">
    <source>
        <dbReference type="Pfam" id="PF12728"/>
    </source>
</evidence>
<dbReference type="Proteomes" id="UP000292884">
    <property type="component" value="Unassembled WGS sequence"/>
</dbReference>
<proteinExistence type="predicted"/>
<protein>
    <submittedName>
        <fullName evidence="2">DNA-binding protein</fullName>
    </submittedName>
</protein>
<comment type="caution">
    <text evidence="2">The sequence shown here is derived from an EMBL/GenBank/DDBJ whole genome shotgun (WGS) entry which is preliminary data.</text>
</comment>
<gene>
    <name evidence="2" type="ORF">EZ428_15175</name>
</gene>
<dbReference type="Pfam" id="PF12728">
    <property type="entry name" value="HTH_17"/>
    <property type="match status" value="1"/>
</dbReference>
<dbReference type="EMBL" id="SJSK01000003">
    <property type="protein sequence ID" value="TCC90605.1"/>
    <property type="molecule type" value="Genomic_DNA"/>
</dbReference>
<dbReference type="AlphaFoldDB" id="A0A4R0MU34"/>
<evidence type="ECO:0000313" key="2">
    <source>
        <dbReference type="EMBL" id="TCC90605.1"/>
    </source>
</evidence>
<sequence length="87" mass="10141">MDTEIHARLAELKLMQQEVLRLLEHLAGKKIMKDDWLDTVAIKDLLGVTDRTILRWRRLGALKPVIMGGKCYYSKKYIMDLVEQGKK</sequence>
<feature type="domain" description="Helix-turn-helix" evidence="1">
    <location>
        <begin position="36"/>
        <end position="85"/>
    </location>
</feature>
<dbReference type="InterPro" id="IPR041657">
    <property type="entry name" value="HTH_17"/>
</dbReference>
<evidence type="ECO:0000313" key="3">
    <source>
        <dbReference type="Proteomes" id="UP000292884"/>
    </source>
</evidence>
<keyword evidence="2" id="KW-0238">DNA-binding</keyword>
<dbReference type="InterPro" id="IPR009061">
    <property type="entry name" value="DNA-bd_dom_put_sf"/>
</dbReference>
<name>A0A4R0MU34_9SPHI</name>
<dbReference type="RefSeq" id="WP_131554002.1">
    <property type="nucleotide sequence ID" value="NZ_SJSK01000003.1"/>
</dbReference>
<accession>A0A4R0MU34</accession>
<dbReference type="GO" id="GO:0003677">
    <property type="term" value="F:DNA binding"/>
    <property type="evidence" value="ECO:0007669"/>
    <property type="project" value="UniProtKB-KW"/>
</dbReference>
<dbReference type="SUPFAM" id="SSF46955">
    <property type="entry name" value="Putative DNA-binding domain"/>
    <property type="match status" value="1"/>
</dbReference>
<organism evidence="2 3">
    <name type="scientific">Pedobacter frigiditerrae</name>
    <dbReference type="NCBI Taxonomy" id="2530452"/>
    <lineage>
        <taxon>Bacteria</taxon>
        <taxon>Pseudomonadati</taxon>
        <taxon>Bacteroidota</taxon>
        <taxon>Sphingobacteriia</taxon>
        <taxon>Sphingobacteriales</taxon>
        <taxon>Sphingobacteriaceae</taxon>
        <taxon>Pedobacter</taxon>
    </lineage>
</organism>